<dbReference type="Proteomes" id="UP000299102">
    <property type="component" value="Unassembled WGS sequence"/>
</dbReference>
<protein>
    <submittedName>
        <fullName evidence="2">Uncharacterized protein</fullName>
    </submittedName>
</protein>
<comment type="caution">
    <text evidence="2">The sequence shown here is derived from an EMBL/GenBank/DDBJ whole genome shotgun (WGS) entry which is preliminary data.</text>
</comment>
<feature type="region of interest" description="Disordered" evidence="1">
    <location>
        <begin position="205"/>
        <end position="228"/>
    </location>
</feature>
<accession>A0A4C1U6Y4</accession>
<dbReference type="AlphaFoldDB" id="A0A4C1U6Y4"/>
<gene>
    <name evidence="2" type="ORF">EVAR_18661_1</name>
</gene>
<evidence type="ECO:0000313" key="2">
    <source>
        <dbReference type="EMBL" id="GBP22020.1"/>
    </source>
</evidence>
<proteinExistence type="predicted"/>
<name>A0A4C1U6Y4_EUMVA</name>
<keyword evidence="3" id="KW-1185">Reference proteome</keyword>
<organism evidence="2 3">
    <name type="scientific">Eumeta variegata</name>
    <name type="common">Bagworm moth</name>
    <name type="synonym">Eumeta japonica</name>
    <dbReference type="NCBI Taxonomy" id="151549"/>
    <lineage>
        <taxon>Eukaryota</taxon>
        <taxon>Metazoa</taxon>
        <taxon>Ecdysozoa</taxon>
        <taxon>Arthropoda</taxon>
        <taxon>Hexapoda</taxon>
        <taxon>Insecta</taxon>
        <taxon>Pterygota</taxon>
        <taxon>Neoptera</taxon>
        <taxon>Endopterygota</taxon>
        <taxon>Lepidoptera</taxon>
        <taxon>Glossata</taxon>
        <taxon>Ditrysia</taxon>
        <taxon>Tineoidea</taxon>
        <taxon>Psychidae</taxon>
        <taxon>Oiketicinae</taxon>
        <taxon>Eumeta</taxon>
    </lineage>
</organism>
<dbReference type="EMBL" id="BGZK01000135">
    <property type="protein sequence ID" value="GBP22020.1"/>
    <property type="molecule type" value="Genomic_DNA"/>
</dbReference>
<evidence type="ECO:0000256" key="1">
    <source>
        <dbReference type="SAM" id="MobiDB-lite"/>
    </source>
</evidence>
<evidence type="ECO:0000313" key="3">
    <source>
        <dbReference type="Proteomes" id="UP000299102"/>
    </source>
</evidence>
<reference evidence="2 3" key="1">
    <citation type="journal article" date="2019" name="Commun. Biol.">
        <title>The bagworm genome reveals a unique fibroin gene that provides high tensile strength.</title>
        <authorList>
            <person name="Kono N."/>
            <person name="Nakamura H."/>
            <person name="Ohtoshi R."/>
            <person name="Tomita M."/>
            <person name="Numata K."/>
            <person name="Arakawa K."/>
        </authorList>
    </citation>
    <scope>NUCLEOTIDE SEQUENCE [LARGE SCALE GENOMIC DNA]</scope>
</reference>
<sequence length="228" mass="25145">MAFVYCGKRCADTCCARALLCPEIRMLTVPRHSSMERCCCSVLMQAVSWAKRGRRTVQPARATALHVCISGGNELMNALNSMPVRLSNNFNGIAVSSPGRFLLTQPLTSRGSNSGRVISPAINKRLSLKWRQLVARARVTPHTNRWLGARSPLHTPADSTSVRRADDSAKLAVKIAYPRQHGKFAAADLRPPYINIGPFDFAPEPAAAPPLPPEHYNEYGDETRRVVR</sequence>
<feature type="compositionally biased region" description="Basic and acidic residues" evidence="1">
    <location>
        <begin position="215"/>
        <end position="228"/>
    </location>
</feature>